<dbReference type="EMBL" id="JAAZWO010000020">
    <property type="protein sequence ID" value="MBC2398960.1"/>
    <property type="molecule type" value="Genomic_DNA"/>
</dbReference>
<sequence length="57" mass="6424">MPPIAPPIKLAKIPYHSGYDKLAYISFNASGKIIVKIINDPIIHLIYPFLSILDYLL</sequence>
<organism evidence="1 2">
    <name type="scientific">Clostridium tetanomorphum</name>
    <dbReference type="NCBI Taxonomy" id="1553"/>
    <lineage>
        <taxon>Bacteria</taxon>
        <taxon>Bacillati</taxon>
        <taxon>Bacillota</taxon>
        <taxon>Clostridia</taxon>
        <taxon>Eubacteriales</taxon>
        <taxon>Clostridiaceae</taxon>
        <taxon>Clostridium</taxon>
    </lineage>
</organism>
<protein>
    <submittedName>
        <fullName evidence="1">Uncharacterized protein</fullName>
    </submittedName>
</protein>
<evidence type="ECO:0000313" key="1">
    <source>
        <dbReference type="EMBL" id="MBC2398960.1"/>
    </source>
</evidence>
<gene>
    <name evidence="1" type="ORF">HGG79_14420</name>
</gene>
<comment type="caution">
    <text evidence="1">The sequence shown here is derived from an EMBL/GenBank/DDBJ whole genome shotgun (WGS) entry which is preliminary data.</text>
</comment>
<evidence type="ECO:0000313" key="2">
    <source>
        <dbReference type="Proteomes" id="UP000563151"/>
    </source>
</evidence>
<proteinExistence type="predicted"/>
<reference evidence="1 2" key="1">
    <citation type="submission" date="2020-04" db="EMBL/GenBank/DDBJ databases">
        <title>Genomic insights into acetone-butanol-ethanol (ABE) fermentation by sequencing solventogenic clostridia strains.</title>
        <authorList>
            <person name="Brown S."/>
        </authorList>
    </citation>
    <scope>NUCLEOTIDE SEQUENCE [LARGE SCALE GENOMIC DNA]</scope>
    <source>
        <strain evidence="1 2">DJ011</strain>
    </source>
</reference>
<accession>A0A923EDV8</accession>
<name>A0A923EDV8_CLOTT</name>
<dbReference type="Proteomes" id="UP000563151">
    <property type="component" value="Unassembled WGS sequence"/>
</dbReference>
<keyword evidence="2" id="KW-1185">Reference proteome</keyword>
<dbReference type="AlphaFoldDB" id="A0A923EDV8"/>
<dbReference type="RefSeq" id="WP_173702736.1">
    <property type="nucleotide sequence ID" value="NZ_JABSWD010000001.1"/>
</dbReference>